<dbReference type="RefSeq" id="WP_064302402.1">
    <property type="nucleotide sequence ID" value="NZ_LUCV01000012.1"/>
</dbReference>
<comment type="caution">
    <text evidence="3">The sequence shown here is derived from an EMBL/GenBank/DDBJ whole genome shotgun (WGS) entry which is preliminary data.</text>
</comment>
<evidence type="ECO:0000259" key="1">
    <source>
        <dbReference type="Pfam" id="PF04773"/>
    </source>
</evidence>
<feature type="domain" description="FecR N-terminal" evidence="2">
    <location>
        <begin position="10"/>
        <end position="51"/>
    </location>
</feature>
<dbReference type="PANTHER" id="PTHR30273:SF2">
    <property type="entry name" value="PROTEIN FECR"/>
    <property type="match status" value="1"/>
</dbReference>
<feature type="domain" description="FecR protein" evidence="1">
    <location>
        <begin position="110"/>
        <end position="194"/>
    </location>
</feature>
<evidence type="ECO:0000259" key="2">
    <source>
        <dbReference type="Pfam" id="PF16220"/>
    </source>
</evidence>
<dbReference type="InterPro" id="IPR006860">
    <property type="entry name" value="FecR"/>
</dbReference>
<sequence length="313" mass="34766">MSAEQERLLEQATHWIVLLRSGQASDAERQAFLAWRTRDPRHEELCLRLERTLGVFQVPIAQGIDGGVLQRALDAPSSRRKVLQRALLGAGLMIGGGWSLTPTFDSLSADFSTGIGQRQTVQLDDGSELVLNAQSAADVQFDSQRRLLKWRGGEGLLQVAADHRPFILQTSGGEVYGRDARILLRDRDSQCRVGAMQAPLQIVTRGGDRLQLQPGQEVTFDRLRFGRVQALRSGDSAWVNGLLEVRGSPLSEVIEALRPYRHGVLRLDPAIADLRVSGLYRLDQSDVVLEALSRTLPIRINRRSDYWVTLTAA</sequence>
<dbReference type="GO" id="GO:0016989">
    <property type="term" value="F:sigma factor antagonist activity"/>
    <property type="evidence" value="ECO:0007669"/>
    <property type="project" value="TreeGrafter"/>
</dbReference>
<organism evidence="3 4">
    <name type="scientific">Pseudomonas putida</name>
    <name type="common">Arthrobacter siderocapsulatus</name>
    <dbReference type="NCBI Taxonomy" id="303"/>
    <lineage>
        <taxon>Bacteria</taxon>
        <taxon>Pseudomonadati</taxon>
        <taxon>Pseudomonadota</taxon>
        <taxon>Gammaproteobacteria</taxon>
        <taxon>Pseudomonadales</taxon>
        <taxon>Pseudomonadaceae</taxon>
        <taxon>Pseudomonas</taxon>
    </lineage>
</organism>
<dbReference type="Gene3D" id="2.60.120.1440">
    <property type="match status" value="1"/>
</dbReference>
<reference evidence="3 4" key="1">
    <citation type="submission" date="2016-03" db="EMBL/GenBank/DDBJ databases">
        <title>Draft Genome Assembly of Pseudomonas putida strain CBF10-2.</title>
        <authorList>
            <person name="Iyer R.S."/>
            <person name="Damania A."/>
        </authorList>
    </citation>
    <scope>NUCLEOTIDE SEQUENCE [LARGE SCALE GENOMIC DNA]</scope>
    <source>
        <strain evidence="3 4">CBF10-2</strain>
    </source>
</reference>
<dbReference type="InterPro" id="IPR012373">
    <property type="entry name" value="Ferrdict_sens_TM"/>
</dbReference>
<dbReference type="Proteomes" id="UP000077752">
    <property type="component" value="Unassembled WGS sequence"/>
</dbReference>
<dbReference type="Pfam" id="PF04773">
    <property type="entry name" value="FecR"/>
    <property type="match status" value="1"/>
</dbReference>
<evidence type="ECO:0000313" key="4">
    <source>
        <dbReference type="Proteomes" id="UP000077752"/>
    </source>
</evidence>
<gene>
    <name evidence="3" type="ORF">AYO28_14380</name>
</gene>
<name>A0A177SQK5_PSEPU</name>
<protein>
    <submittedName>
        <fullName evidence="3">Sensor protein</fullName>
    </submittedName>
</protein>
<accession>A0A177SQK5</accession>
<proteinExistence type="predicted"/>
<dbReference type="EMBL" id="LUCV01000012">
    <property type="protein sequence ID" value="OAI93275.1"/>
    <property type="molecule type" value="Genomic_DNA"/>
</dbReference>
<dbReference type="PANTHER" id="PTHR30273">
    <property type="entry name" value="PERIPLASMIC SIGNAL SENSOR AND SIGMA FACTOR ACTIVATOR FECR-RELATED"/>
    <property type="match status" value="1"/>
</dbReference>
<dbReference type="InterPro" id="IPR032623">
    <property type="entry name" value="FecR_N"/>
</dbReference>
<dbReference type="AlphaFoldDB" id="A0A177SQK5"/>
<dbReference type="Pfam" id="PF16220">
    <property type="entry name" value="DUF4880"/>
    <property type="match status" value="1"/>
</dbReference>
<dbReference type="PIRSF" id="PIRSF018266">
    <property type="entry name" value="FecR"/>
    <property type="match status" value="1"/>
</dbReference>
<evidence type="ECO:0000313" key="3">
    <source>
        <dbReference type="EMBL" id="OAI93275.1"/>
    </source>
</evidence>